<dbReference type="GO" id="GO:0008270">
    <property type="term" value="F:zinc ion binding"/>
    <property type="evidence" value="ECO:0007669"/>
    <property type="project" value="UniProtKB-KW"/>
</dbReference>
<dbReference type="InterPro" id="IPR001878">
    <property type="entry name" value="Znf_CCHC"/>
</dbReference>
<proteinExistence type="predicted"/>
<gene>
    <name evidence="4" type="ORF">C1SCF055_LOCUS24789</name>
</gene>
<feature type="compositionally biased region" description="Low complexity" evidence="2">
    <location>
        <begin position="272"/>
        <end position="284"/>
    </location>
</feature>
<dbReference type="SUPFAM" id="SSF57756">
    <property type="entry name" value="Retrovirus zinc finger-like domains"/>
    <property type="match status" value="1"/>
</dbReference>
<dbReference type="Proteomes" id="UP001152797">
    <property type="component" value="Unassembled WGS sequence"/>
</dbReference>
<keyword evidence="1" id="KW-0479">Metal-binding</keyword>
<accession>A0A9P1G2G4</accession>
<dbReference type="PROSITE" id="PS50158">
    <property type="entry name" value="ZF_CCHC"/>
    <property type="match status" value="1"/>
</dbReference>
<name>A0A9P1G2G4_9DINO</name>
<evidence type="ECO:0000256" key="2">
    <source>
        <dbReference type="SAM" id="MobiDB-lite"/>
    </source>
</evidence>
<dbReference type="EMBL" id="CAMXCT010002491">
    <property type="protein sequence ID" value="CAI3998494.1"/>
    <property type="molecule type" value="Genomic_DNA"/>
</dbReference>
<dbReference type="Pfam" id="PF00098">
    <property type="entry name" value="zf-CCHC"/>
    <property type="match status" value="1"/>
</dbReference>
<feature type="region of interest" description="Disordered" evidence="2">
    <location>
        <begin position="390"/>
        <end position="412"/>
    </location>
</feature>
<feature type="region of interest" description="Disordered" evidence="2">
    <location>
        <begin position="460"/>
        <end position="540"/>
    </location>
</feature>
<dbReference type="EMBL" id="CAMXCT020002491">
    <property type="protein sequence ID" value="CAL1151869.1"/>
    <property type="molecule type" value="Genomic_DNA"/>
</dbReference>
<evidence type="ECO:0000256" key="1">
    <source>
        <dbReference type="PROSITE-ProRule" id="PRU00047"/>
    </source>
</evidence>
<keyword evidence="1" id="KW-0862">Zinc</keyword>
<evidence type="ECO:0000259" key="3">
    <source>
        <dbReference type="PROSITE" id="PS50158"/>
    </source>
</evidence>
<reference evidence="4" key="1">
    <citation type="submission" date="2022-10" db="EMBL/GenBank/DDBJ databases">
        <authorList>
            <person name="Chen Y."/>
            <person name="Dougan E. K."/>
            <person name="Chan C."/>
            <person name="Rhodes N."/>
            <person name="Thang M."/>
        </authorList>
    </citation>
    <scope>NUCLEOTIDE SEQUENCE</scope>
</reference>
<evidence type="ECO:0000313" key="6">
    <source>
        <dbReference type="Proteomes" id="UP001152797"/>
    </source>
</evidence>
<feature type="region of interest" description="Disordered" evidence="2">
    <location>
        <begin position="269"/>
        <end position="290"/>
    </location>
</feature>
<evidence type="ECO:0000313" key="4">
    <source>
        <dbReference type="EMBL" id="CAI3998494.1"/>
    </source>
</evidence>
<keyword evidence="1" id="KW-0863">Zinc-finger</keyword>
<reference evidence="5 6" key="2">
    <citation type="submission" date="2024-05" db="EMBL/GenBank/DDBJ databases">
        <authorList>
            <person name="Chen Y."/>
            <person name="Shah S."/>
            <person name="Dougan E. K."/>
            <person name="Thang M."/>
            <person name="Chan C."/>
        </authorList>
    </citation>
    <scope>NUCLEOTIDE SEQUENCE [LARGE SCALE GENOMIC DNA]</scope>
</reference>
<dbReference type="EMBL" id="CAMXCT030002491">
    <property type="protein sequence ID" value="CAL4785806.1"/>
    <property type="molecule type" value="Genomic_DNA"/>
</dbReference>
<feature type="compositionally biased region" description="Low complexity" evidence="2">
    <location>
        <begin position="587"/>
        <end position="599"/>
    </location>
</feature>
<dbReference type="InterPro" id="IPR036875">
    <property type="entry name" value="Znf_CCHC_sf"/>
</dbReference>
<protein>
    <submittedName>
        <fullName evidence="5">Copia protein</fullName>
    </submittedName>
</protein>
<dbReference type="AlphaFoldDB" id="A0A9P1G2G4"/>
<feature type="region of interest" description="Disordered" evidence="2">
    <location>
        <begin position="584"/>
        <end position="627"/>
    </location>
</feature>
<sequence length="1144" mass="126190">MEKLSKSARGAFVWTLLQGRALETVEHLKPDEYQVEGGDSVIFTLLDQRWPEKDRNDEMGEIIAEVFSLKGKDGESLRQWAARSREVFDRCSRKGGVKFPEEARGWVLLNCSGLTEGERAVVLARAQGDLKFDSIAQSMRSCYPEMTISRKRASGVHVVEESDPAEQPESTANVSAGFEDVELLLAEHGLAEDGEHVQHEEAWDEREAAEVLAASWKDRRRELNTLQKNRKFTQANDLRRAFRVEVEEVKRRSKCFKCGKMGHFARDCRQRGTASGSSSSAAATNKEHGASMVQHETNIFKFGNGEREISNRMIDMPVQIAGKRGIVRAAVVKGDAPLLLSRSALKTLKANMDFDKDELQLFGTDSVPMLVNEAGQYTINVSNFPGVSPCEHPPSASVDLPASTEPALPDGQSVDMAESRLRSSADAVVSEATPTADAPGPLIRKATRLMVSHADMRELGYPSEAPDQQPSLDHAEQNVSVPQSVQDRMQSAVEETPAPNAAGPAVEPEMPSAPAVNPKSLSDPSPGNAQDSEGYGPIRRKVLGKQGPMSLYRPGSMAQDDFAEMMQEVVPQLLEQVLNQEDQAMPGAESASSAGCSAGVKRDASPDAPALEPSAKSQRTVSPDRSDVLPADVVDREEGHTFSQDEVTILSVEHVPNTPTEQLTNEERQELHDMLNQQVPVEVMVASYLQKKASKEIQGTGNPPELQSKIDEAKLLEWNTILAKNAARVVLGPEADQVRSKFPHRIMGSRYVMTIKQEDDAPARVKARWCLQGHLDPDLREKATAGDLQSPTLSQVARNMVFQLISSFKWRLKLGDIRGAFLSAGDLPMRYRPLYARLPQGGIPGIPEGALIEVSFSQQSFPVPTVADALAANNAIRRAKQHRPIGFVCYRLQESPEAFDLLRACLRTGRYQISPEEKILELRADERIRRQTFAQKTACVPWSIDDHDKCVELVARARQRGAFDLVMNRVRRVEEGLQADLAAVGLTDGDYAKCDEICAKGISGHGAMTDASKRSHAAVDLDENDDDAVTQGYVMPQHSSPPMSHDQYEVPVKVTFPPGVQSLQDWGSFKVTFGKFKGKKSYYQVYLENSDEMIEYRKYLLARRESGSALLKDLAKYLHAMSGASDDGQMPMIPGTNVQRVKWT</sequence>
<dbReference type="GO" id="GO:0003676">
    <property type="term" value="F:nucleic acid binding"/>
    <property type="evidence" value="ECO:0007669"/>
    <property type="project" value="InterPro"/>
</dbReference>
<feature type="compositionally biased region" description="Polar residues" evidence="2">
    <location>
        <begin position="519"/>
        <end position="531"/>
    </location>
</feature>
<dbReference type="SMART" id="SM00343">
    <property type="entry name" value="ZnF_C2HC"/>
    <property type="match status" value="1"/>
</dbReference>
<dbReference type="Gene3D" id="4.10.60.10">
    <property type="entry name" value="Zinc finger, CCHC-type"/>
    <property type="match status" value="1"/>
</dbReference>
<comment type="caution">
    <text evidence="4">The sequence shown here is derived from an EMBL/GenBank/DDBJ whole genome shotgun (WGS) entry which is preliminary data.</text>
</comment>
<dbReference type="OrthoDB" id="8049142at2759"/>
<keyword evidence="6" id="KW-1185">Reference proteome</keyword>
<evidence type="ECO:0000313" key="5">
    <source>
        <dbReference type="EMBL" id="CAL4785806.1"/>
    </source>
</evidence>
<feature type="region of interest" description="Disordered" evidence="2">
    <location>
        <begin position="425"/>
        <end position="444"/>
    </location>
</feature>
<organism evidence="4">
    <name type="scientific">Cladocopium goreaui</name>
    <dbReference type="NCBI Taxonomy" id="2562237"/>
    <lineage>
        <taxon>Eukaryota</taxon>
        <taxon>Sar</taxon>
        <taxon>Alveolata</taxon>
        <taxon>Dinophyceae</taxon>
        <taxon>Suessiales</taxon>
        <taxon>Symbiodiniaceae</taxon>
        <taxon>Cladocopium</taxon>
    </lineage>
</organism>
<feature type="domain" description="CCHC-type" evidence="3">
    <location>
        <begin position="254"/>
        <end position="270"/>
    </location>
</feature>
<feature type="compositionally biased region" description="Polar residues" evidence="2">
    <location>
        <begin position="466"/>
        <end position="489"/>
    </location>
</feature>